<comment type="subcellular location">
    <subcellularLocation>
        <location evidence="1">Cell membrane</location>
        <topology evidence="1">Multi-pass membrane protein</topology>
    </subcellularLocation>
</comment>
<evidence type="ECO:0000259" key="11">
    <source>
        <dbReference type="PROSITE" id="PS50262"/>
    </source>
</evidence>
<dbReference type="CDD" id="cd00637">
    <property type="entry name" value="7tm_classA_rhodopsin-like"/>
    <property type="match status" value="1"/>
</dbReference>
<evidence type="ECO:0000256" key="7">
    <source>
        <dbReference type="ARBA" id="ARBA00023157"/>
    </source>
</evidence>
<evidence type="ECO:0000313" key="12">
    <source>
        <dbReference type="EMBL" id="CAH3023676.1"/>
    </source>
</evidence>
<evidence type="ECO:0000256" key="8">
    <source>
        <dbReference type="ARBA" id="ARBA00023170"/>
    </source>
</evidence>
<keyword evidence="7" id="KW-1015">Disulfide bond</keyword>
<sequence length="539" mass="61648">MLEFTKLNVGYLHFVCPPKFYITFFSRSWVGRRWGTNKAHYGNCASGGCRRMRTKAFLLAVIIKIIFALSTNMASFSRGCTSGGHEHDHTRHKMNLVDTLTTSPHYLHKKRIETTKERLNIYILGFKKLTVNRGLLILVEKGRRGTLGTKLSQRRIKPYSDTLSQVISNSFRYIYLSYEFICTVQWEHNKAYTIFLSVTCFALPLIVTIVSYASVMKVACHQAHETLPITVGEIEVALQVTPHYSPSIPDVRTTRKPIRQTDCFPDNIVKGETTAPISSNGTSLKYYLNDLKLTKDKVMLAENPIKLDASTTPRSEVRLDFSEKEAKVAFSNRAMSKKMSFIDLVKRKKRKNSIVPGNSLQKTRNNSTISRVNPEIFREDPNLYRLRSVWTSEELCGHELGITSEENGEHGTRHNQTSLGDLARLREWMAVKMKSKEKSEAVLQRRKEMKVVLTLAVVNGTFVFCWLPHFIGIMCLTFTSGSCPFSDNFFTTTTVLAMLNSGCNPFIYTLTYRRFRKAFKQVLPFFRSNRSRNIDSPTK</sequence>
<keyword evidence="8" id="KW-0675">Receptor</keyword>
<accession>A0ABN8M9R9</accession>
<feature type="domain" description="G-protein coupled receptors family 1 profile" evidence="11">
    <location>
        <begin position="182"/>
        <end position="508"/>
    </location>
</feature>
<evidence type="ECO:0000256" key="5">
    <source>
        <dbReference type="ARBA" id="ARBA00023040"/>
    </source>
</evidence>
<name>A0ABN8M9R9_9CNID</name>
<proteinExistence type="predicted"/>
<organism evidence="12 13">
    <name type="scientific">Porites evermanni</name>
    <dbReference type="NCBI Taxonomy" id="104178"/>
    <lineage>
        <taxon>Eukaryota</taxon>
        <taxon>Metazoa</taxon>
        <taxon>Cnidaria</taxon>
        <taxon>Anthozoa</taxon>
        <taxon>Hexacorallia</taxon>
        <taxon>Scleractinia</taxon>
        <taxon>Fungiina</taxon>
        <taxon>Poritidae</taxon>
        <taxon>Porites</taxon>
    </lineage>
</organism>
<dbReference type="InterPro" id="IPR000276">
    <property type="entry name" value="GPCR_Rhodpsn"/>
</dbReference>
<dbReference type="Pfam" id="PF00001">
    <property type="entry name" value="7tm_1"/>
    <property type="match status" value="1"/>
</dbReference>
<evidence type="ECO:0000256" key="1">
    <source>
        <dbReference type="ARBA" id="ARBA00004651"/>
    </source>
</evidence>
<gene>
    <name evidence="12" type="ORF">PEVE_00020109</name>
</gene>
<dbReference type="PANTHER" id="PTHR24248:SF125">
    <property type="entry name" value="DOPAMINE D2-LIKE RECEPTOR"/>
    <property type="match status" value="1"/>
</dbReference>
<dbReference type="PANTHER" id="PTHR24248">
    <property type="entry name" value="ADRENERGIC RECEPTOR-RELATED G-PROTEIN COUPLED RECEPTOR"/>
    <property type="match status" value="1"/>
</dbReference>
<dbReference type="PROSITE" id="PS50262">
    <property type="entry name" value="G_PROTEIN_RECEP_F1_2"/>
    <property type="match status" value="1"/>
</dbReference>
<keyword evidence="4 10" id="KW-1133">Transmembrane helix</keyword>
<feature type="transmembrane region" description="Helical" evidence="10">
    <location>
        <begin position="489"/>
        <end position="510"/>
    </location>
</feature>
<dbReference type="Proteomes" id="UP001159427">
    <property type="component" value="Unassembled WGS sequence"/>
</dbReference>
<evidence type="ECO:0000256" key="10">
    <source>
        <dbReference type="SAM" id="Phobius"/>
    </source>
</evidence>
<feature type="transmembrane region" description="Helical" evidence="10">
    <location>
        <begin position="194"/>
        <end position="215"/>
    </location>
</feature>
<evidence type="ECO:0000256" key="9">
    <source>
        <dbReference type="ARBA" id="ARBA00023224"/>
    </source>
</evidence>
<dbReference type="PRINTS" id="PR00237">
    <property type="entry name" value="GPCRRHODOPSN"/>
</dbReference>
<dbReference type="SUPFAM" id="SSF81321">
    <property type="entry name" value="Family A G protein-coupled receptor-like"/>
    <property type="match status" value="1"/>
</dbReference>
<keyword evidence="6 10" id="KW-0472">Membrane</keyword>
<feature type="transmembrane region" description="Helical" evidence="10">
    <location>
        <begin position="56"/>
        <end position="76"/>
    </location>
</feature>
<evidence type="ECO:0000256" key="3">
    <source>
        <dbReference type="ARBA" id="ARBA00022692"/>
    </source>
</evidence>
<keyword evidence="2" id="KW-1003">Cell membrane</keyword>
<reference evidence="12 13" key="1">
    <citation type="submission" date="2022-05" db="EMBL/GenBank/DDBJ databases">
        <authorList>
            <consortium name="Genoscope - CEA"/>
            <person name="William W."/>
        </authorList>
    </citation>
    <scope>NUCLEOTIDE SEQUENCE [LARGE SCALE GENOMIC DNA]</scope>
</reference>
<keyword evidence="13" id="KW-1185">Reference proteome</keyword>
<dbReference type="EMBL" id="CALNXI010000270">
    <property type="protein sequence ID" value="CAH3023676.1"/>
    <property type="molecule type" value="Genomic_DNA"/>
</dbReference>
<feature type="transmembrane region" description="Helical" evidence="10">
    <location>
        <begin position="451"/>
        <end position="469"/>
    </location>
</feature>
<comment type="caution">
    <text evidence="12">The sequence shown here is derived from an EMBL/GenBank/DDBJ whole genome shotgun (WGS) entry which is preliminary data.</text>
</comment>
<keyword evidence="5" id="KW-0297">G-protein coupled receptor</keyword>
<dbReference type="InterPro" id="IPR017452">
    <property type="entry name" value="GPCR_Rhodpsn_7TM"/>
</dbReference>
<evidence type="ECO:0000256" key="6">
    <source>
        <dbReference type="ARBA" id="ARBA00023136"/>
    </source>
</evidence>
<dbReference type="Gene3D" id="1.20.1070.10">
    <property type="entry name" value="Rhodopsin 7-helix transmembrane proteins"/>
    <property type="match status" value="2"/>
</dbReference>
<evidence type="ECO:0000313" key="13">
    <source>
        <dbReference type="Proteomes" id="UP001159427"/>
    </source>
</evidence>
<keyword evidence="3 10" id="KW-0812">Transmembrane</keyword>
<keyword evidence="9" id="KW-0807">Transducer</keyword>
<protein>
    <recommendedName>
        <fullName evidence="11">G-protein coupled receptors family 1 profile domain-containing protein</fullName>
    </recommendedName>
</protein>
<evidence type="ECO:0000256" key="4">
    <source>
        <dbReference type="ARBA" id="ARBA00022989"/>
    </source>
</evidence>
<evidence type="ECO:0000256" key="2">
    <source>
        <dbReference type="ARBA" id="ARBA00022475"/>
    </source>
</evidence>